<keyword evidence="6" id="KW-0862">Zinc</keyword>
<feature type="region of interest" description="Disordered" evidence="10">
    <location>
        <begin position="330"/>
        <end position="352"/>
    </location>
</feature>
<keyword evidence="9" id="KW-0539">Nucleus</keyword>
<evidence type="ECO:0000313" key="11">
    <source>
        <dbReference type="EMBL" id="CAL1540036.1"/>
    </source>
</evidence>
<protein>
    <submittedName>
        <fullName evidence="11">Uncharacterized protein</fullName>
    </submittedName>
</protein>
<feature type="region of interest" description="Disordered" evidence="10">
    <location>
        <begin position="92"/>
        <end position="285"/>
    </location>
</feature>
<feature type="compositionally biased region" description="Low complexity" evidence="10">
    <location>
        <begin position="10"/>
        <end position="22"/>
    </location>
</feature>
<feature type="compositionally biased region" description="Basic and acidic residues" evidence="10">
    <location>
        <begin position="244"/>
        <end position="257"/>
    </location>
</feature>
<evidence type="ECO:0000256" key="2">
    <source>
        <dbReference type="ARBA" id="ARBA00010194"/>
    </source>
</evidence>
<feature type="region of interest" description="Disordered" evidence="10">
    <location>
        <begin position="1537"/>
        <end position="1697"/>
    </location>
</feature>
<dbReference type="InterPro" id="IPR002515">
    <property type="entry name" value="Znf_C2H2C"/>
</dbReference>
<name>A0AAV2I0G4_LYMST</name>
<feature type="compositionally biased region" description="Polar residues" evidence="10">
    <location>
        <begin position="227"/>
        <end position="243"/>
    </location>
</feature>
<dbReference type="FunFam" id="4.10.320.30:FF:000001">
    <property type="entry name" value="Myelin transcription factor 1-like, a"/>
    <property type="match status" value="2"/>
</dbReference>
<dbReference type="GO" id="GO:0005634">
    <property type="term" value="C:nucleus"/>
    <property type="evidence" value="ECO:0007669"/>
    <property type="project" value="UniProtKB-SubCell"/>
</dbReference>
<evidence type="ECO:0000256" key="1">
    <source>
        <dbReference type="ARBA" id="ARBA00004123"/>
    </source>
</evidence>
<comment type="similarity">
    <text evidence="2">Belongs to the MYT1 family.</text>
</comment>
<feature type="compositionally biased region" description="Basic and acidic residues" evidence="10">
    <location>
        <begin position="474"/>
        <end position="498"/>
    </location>
</feature>
<keyword evidence="8" id="KW-0804">Transcription</keyword>
<feature type="non-terminal residue" evidence="11">
    <location>
        <position position="1697"/>
    </location>
</feature>
<evidence type="ECO:0000256" key="5">
    <source>
        <dbReference type="ARBA" id="ARBA00022771"/>
    </source>
</evidence>
<evidence type="ECO:0000256" key="10">
    <source>
        <dbReference type="SAM" id="MobiDB-lite"/>
    </source>
</evidence>
<keyword evidence="4" id="KW-0677">Repeat</keyword>
<feature type="compositionally biased region" description="Basic and acidic residues" evidence="10">
    <location>
        <begin position="444"/>
        <end position="461"/>
    </location>
</feature>
<feature type="compositionally biased region" description="Polar residues" evidence="10">
    <location>
        <begin position="209"/>
        <end position="219"/>
    </location>
</feature>
<evidence type="ECO:0000313" key="12">
    <source>
        <dbReference type="Proteomes" id="UP001497497"/>
    </source>
</evidence>
<feature type="compositionally biased region" description="Basic and acidic residues" evidence="10">
    <location>
        <begin position="336"/>
        <end position="348"/>
    </location>
</feature>
<feature type="region of interest" description="Disordered" evidence="10">
    <location>
        <begin position="540"/>
        <end position="560"/>
    </location>
</feature>
<proteinExistence type="inferred from homology"/>
<evidence type="ECO:0000256" key="7">
    <source>
        <dbReference type="ARBA" id="ARBA00023015"/>
    </source>
</evidence>
<feature type="non-terminal residue" evidence="11">
    <location>
        <position position="1"/>
    </location>
</feature>
<dbReference type="GO" id="GO:0008270">
    <property type="term" value="F:zinc ion binding"/>
    <property type="evidence" value="ECO:0007669"/>
    <property type="project" value="UniProtKB-KW"/>
</dbReference>
<evidence type="ECO:0000256" key="8">
    <source>
        <dbReference type="ARBA" id="ARBA00023163"/>
    </source>
</evidence>
<dbReference type="GO" id="GO:0000981">
    <property type="term" value="F:DNA-binding transcription factor activity, RNA polymerase II-specific"/>
    <property type="evidence" value="ECO:0007669"/>
    <property type="project" value="TreeGrafter"/>
</dbReference>
<comment type="caution">
    <text evidence="11">The sequence shown here is derived from an EMBL/GenBank/DDBJ whole genome shotgun (WGS) entry which is preliminary data.</text>
</comment>
<feature type="compositionally biased region" description="Basic and acidic residues" evidence="10">
    <location>
        <begin position="51"/>
        <end position="61"/>
    </location>
</feature>
<feature type="compositionally biased region" description="Polar residues" evidence="10">
    <location>
        <begin position="540"/>
        <end position="553"/>
    </location>
</feature>
<feature type="region of interest" description="Disordered" evidence="10">
    <location>
        <begin position="431"/>
        <end position="507"/>
    </location>
</feature>
<feature type="compositionally biased region" description="Basic and acidic residues" evidence="10">
    <location>
        <begin position="140"/>
        <end position="150"/>
    </location>
</feature>
<feature type="compositionally biased region" description="Basic and acidic residues" evidence="10">
    <location>
        <begin position="165"/>
        <end position="174"/>
    </location>
</feature>
<accession>A0AAV2I0G4</accession>
<dbReference type="SUPFAM" id="SSF103637">
    <property type="entry name" value="CCHHC domain"/>
    <property type="match status" value="2"/>
</dbReference>
<reference evidence="11 12" key="1">
    <citation type="submission" date="2024-04" db="EMBL/GenBank/DDBJ databases">
        <authorList>
            <consortium name="Genoscope - CEA"/>
            <person name="William W."/>
        </authorList>
    </citation>
    <scope>NUCLEOTIDE SEQUENCE [LARGE SCALE GENOMIC DNA]</scope>
</reference>
<feature type="region of interest" description="Disordered" evidence="10">
    <location>
        <begin position="44"/>
        <end position="67"/>
    </location>
</feature>
<evidence type="ECO:0000256" key="4">
    <source>
        <dbReference type="ARBA" id="ARBA00022737"/>
    </source>
</evidence>
<feature type="compositionally biased region" description="Low complexity" evidence="10">
    <location>
        <begin position="1609"/>
        <end position="1627"/>
    </location>
</feature>
<dbReference type="PROSITE" id="PS51802">
    <property type="entry name" value="ZF_CCHHC"/>
    <property type="match status" value="2"/>
</dbReference>
<dbReference type="PANTHER" id="PTHR10816:SF15">
    <property type="entry name" value="MYELIN TRANSCRIPTION FACTOR 1-LIKE PROTEIN"/>
    <property type="match status" value="1"/>
</dbReference>
<keyword evidence="3" id="KW-0479">Metal-binding</keyword>
<organism evidence="11 12">
    <name type="scientific">Lymnaea stagnalis</name>
    <name type="common">Great pond snail</name>
    <name type="synonym">Helix stagnalis</name>
    <dbReference type="NCBI Taxonomy" id="6523"/>
    <lineage>
        <taxon>Eukaryota</taxon>
        <taxon>Metazoa</taxon>
        <taxon>Spiralia</taxon>
        <taxon>Lophotrochozoa</taxon>
        <taxon>Mollusca</taxon>
        <taxon>Gastropoda</taxon>
        <taxon>Heterobranchia</taxon>
        <taxon>Euthyneura</taxon>
        <taxon>Panpulmonata</taxon>
        <taxon>Hygrophila</taxon>
        <taxon>Lymnaeoidea</taxon>
        <taxon>Lymnaeidae</taxon>
        <taxon>Lymnaea</taxon>
    </lineage>
</organism>
<feature type="region of interest" description="Disordered" evidence="10">
    <location>
        <begin position="1"/>
        <end position="24"/>
    </location>
</feature>
<evidence type="ECO:0000256" key="6">
    <source>
        <dbReference type="ARBA" id="ARBA00022833"/>
    </source>
</evidence>
<dbReference type="GO" id="GO:0007399">
    <property type="term" value="P:nervous system development"/>
    <property type="evidence" value="ECO:0007669"/>
    <property type="project" value="UniProtKB-KW"/>
</dbReference>
<dbReference type="PANTHER" id="PTHR10816">
    <property type="entry name" value="MYELIN TRANSCRIPTION FACTOR 1-RELATED"/>
    <property type="match status" value="1"/>
</dbReference>
<feature type="compositionally biased region" description="Polar residues" evidence="10">
    <location>
        <begin position="274"/>
        <end position="284"/>
    </location>
</feature>
<dbReference type="EMBL" id="CAXITT010000368">
    <property type="protein sequence ID" value="CAL1540036.1"/>
    <property type="molecule type" value="Genomic_DNA"/>
</dbReference>
<comment type="subcellular location">
    <subcellularLocation>
        <location evidence="1">Nucleus</location>
    </subcellularLocation>
</comment>
<gene>
    <name evidence="11" type="ORF">GSLYS_00013769001</name>
</gene>
<dbReference type="Proteomes" id="UP001497497">
    <property type="component" value="Unassembled WGS sequence"/>
</dbReference>
<evidence type="ECO:0000256" key="3">
    <source>
        <dbReference type="ARBA" id="ARBA00022723"/>
    </source>
</evidence>
<feature type="compositionally biased region" description="Basic and acidic residues" evidence="10">
    <location>
        <begin position="108"/>
        <end position="119"/>
    </location>
</feature>
<dbReference type="GO" id="GO:0000978">
    <property type="term" value="F:RNA polymerase II cis-regulatory region sequence-specific DNA binding"/>
    <property type="evidence" value="ECO:0007669"/>
    <property type="project" value="TreeGrafter"/>
</dbReference>
<sequence length="1697" mass="185198">KESANKKTQKVLNNKLKNKALNASGKHLSKREILMRVKKKKNASVFANTRSKSESGVELKRSVTQSPTRSILLDLEEDKTEIETIKCKSIAEECSPAKRNRSSFRNINSKESEQSDGIKKSQPAMLKSSLIKGKQPYSKGEQKSTPRRDNTSFVSPRSRRTMAAENDKNSEPTERNISVVAIESENENCNKSTRASKATAKPDQKNSRSKTATDASQAKTEAAVPRQSRSLTRQSGVPSPSTNDVKKTYCDEKKSGSGHDVVQSKSDTPDQIEMSLNRTRNTRAQRGATAVEIKVVTPSKPLKILPIGSDIKTPAKRALQTELCEMIQRERKKRKEEHESHVSSDKKVSGPSQDSVMFIVNSVKVEENPSENAIKILKKNGHKTIPEVGNNSMKTEPIGRVDDMIKSTIFEVMTSSSEVVKDEGYIAAEKNPVLEESSQTEAQKQVKGENLKIEEEVKSEVSSESDSAGSSGQEKVKSTCSEERIETESEDVMLKTEPKGSPGTKAIADINIKTEEAASKLDSIAFEDQNGLSGNLAITENESEQNVQTSNDRVSVPCEGNHEQDFIEKKMRDVSQKRSIEDSAAMRATGQRSDVLSANENGDSKLLDKANDVIHMKNHESVKASVCGPDRDARTESVVASADCQQKWSCDKGKENDKLIEAGDDLPSQREQSISGSQLLQNSLSEINVGFAQSNQLNSKSTPEFVTLTLPCQTEMEEAVEISKQTTENISLNNDNKDHQGCGKSLIDSHSDSASLSKDTSDIETIGPITLLQNTVSTKDFMESERNEGDFSDAENKDVMTLNPREAQSPENISEDQKPDVILLESMTEFSGDKNKFEYSNKLSDFFIEIKQEIKEEIVEVESTFTSTCASSDHEVDIKEEKEEFEVVAEWSEAFGDNMGDPLTSDVVVDSDIEHSEVITSSLQGDSGAIVAQEISNATVLIKTVPEKEINGRPPSVIPSKTIVLRRSPSGHVKSLFKKFSPSIHGKIIKLPKENLSTPITIPDEEPDLPSTHKITIIKPVPTSARSLLKKANNSFSIAQLVPEGVTVITPLVKPDSPSQLKVQIAEGKAAVVSISPPDLQEKNSTDLSTPAPQSAPMTVLSVPFGIGTKNWKKSPFTFHMTVTQPSGAGGKEKEMATPIICSVAPSKFVHEEMSVRSNWQQGKGFKKLTSNEQEEEVKILGEELGLNREVYPIAPSNKIYHSTLTKPYPKPHELFPDLCNSANKNISLKPSQPAVSPITTVDAATQAVETVVSSAASFSFLQPTTSSFLLKPTAATSSQQPKTSSIMSVGGILSTHQSTTASSTSGLQNQNKKDTFLEPINLQQYSPEDMIDDDPYPNTDGSIFPRKPKECPCPGCDGTGHITGLYTHHRSISGCPKRIDLPIEMIETLLKTEQSLRCPTPGCNGRGHINNNRSTHRSLSGCPIAAMTRLMSQQSQSNKPGKTMHVVVLPKSDDPTKAMIATCSEKDLIKLAAKDFTPGGTDRVLRPMILTKQLEPREIKSAPQATPRGNLARELEKYSRPEMSSSFQELDIKSEIKSQQEENEASSSENGSQKSKLSQNILLARHAPDRPNILSRRPHMRHKPNMLSRSRLGLTGNRILDNSNIARSSSPSSTSSASSLLSASSSVHEPQALLGSSKLTGHGSNESSADDDDDDNNSTSFTGGQLSSRSPSPSSVSPKTPTSPSQLLDLIGSRLA</sequence>
<keyword evidence="5" id="KW-0863">Zinc-finger</keyword>
<dbReference type="Pfam" id="PF01530">
    <property type="entry name" value="zf-C2HC"/>
    <property type="match status" value="2"/>
</dbReference>
<feature type="compositionally biased region" description="Polar residues" evidence="10">
    <location>
        <begin position="187"/>
        <end position="196"/>
    </location>
</feature>
<feature type="compositionally biased region" description="Low complexity" evidence="10">
    <location>
        <begin position="462"/>
        <end position="473"/>
    </location>
</feature>
<keyword evidence="12" id="KW-1185">Reference proteome</keyword>
<dbReference type="Gene3D" id="4.10.320.30">
    <property type="match status" value="2"/>
</dbReference>
<evidence type="ECO:0000256" key="9">
    <source>
        <dbReference type="ARBA" id="ARBA00023242"/>
    </source>
</evidence>
<feature type="compositionally biased region" description="Low complexity" evidence="10">
    <location>
        <begin position="1668"/>
        <end position="1686"/>
    </location>
</feature>
<dbReference type="InterPro" id="IPR036060">
    <property type="entry name" value="Znf_C2H2C_sf"/>
</dbReference>
<keyword evidence="7" id="KW-0805">Transcription regulation</keyword>